<proteinExistence type="predicted"/>
<sequence length="417" mass="46792">MKRIVVRYESGASSVALMEDGRLAEFFVEQPAEGERAGNIYKGKVVNVLPGMQAAFVDIGLRKNAFLYIDDLLPVHLEKKPKVKPSITELVREGQEILVQVRKEPLGTKGARVTTHFTLPGRWLVLLPHADYVAVSRKIESEPERARLKQIGMQIKPPEDGIIIRTVAENECQESLQKDMAILSDIWASLVRRADVAEAPALLYRDLGMIPRLVRDLFSDSVEELIIDDGRSADEIGAQICAMAPELQDRVKVYEGPEPVLSHYGIEEQLERAYKRKIWLENGAYLVIDPTEALTVIDVNTGKYTGTVDLEQTVFETNMEAAEEIARLLRLRDMGGMVIVDFIDMAEEKHRRLVTDKLETCMKKDRTKVQVVGWTKLGLVEITRKKVRPALDELLTETCSCCGGTGRAPIKHRPGHA</sequence>
<dbReference type="EMBL" id="JBJURJ010000015">
    <property type="protein sequence ID" value="MFM9330852.1"/>
    <property type="molecule type" value="Genomic_DNA"/>
</dbReference>
<accession>A0ACC7P921</accession>
<keyword evidence="2" id="KW-1185">Reference proteome</keyword>
<evidence type="ECO:0000313" key="2">
    <source>
        <dbReference type="Proteomes" id="UP001631969"/>
    </source>
</evidence>
<name>A0ACC7P921_9BACL</name>
<comment type="caution">
    <text evidence="1">The sequence shown here is derived from an EMBL/GenBank/DDBJ whole genome shotgun (WGS) entry which is preliminary data.</text>
</comment>
<reference evidence="1" key="1">
    <citation type="submission" date="2024-12" db="EMBL/GenBank/DDBJ databases">
        <authorList>
            <person name="Wu N."/>
        </authorList>
    </citation>
    <scope>NUCLEOTIDE SEQUENCE</scope>
    <source>
        <strain evidence="1">P15</strain>
    </source>
</reference>
<dbReference type="Proteomes" id="UP001631969">
    <property type="component" value="Unassembled WGS sequence"/>
</dbReference>
<protein>
    <submittedName>
        <fullName evidence="1">Ribonuclease E/G</fullName>
    </submittedName>
</protein>
<evidence type="ECO:0000313" key="1">
    <source>
        <dbReference type="EMBL" id="MFM9330852.1"/>
    </source>
</evidence>
<organism evidence="1 2">
    <name type="scientific">Paenibacillus mesotrionivorans</name>
    <dbReference type="NCBI Taxonomy" id="3160968"/>
    <lineage>
        <taxon>Bacteria</taxon>
        <taxon>Bacillati</taxon>
        <taxon>Bacillota</taxon>
        <taxon>Bacilli</taxon>
        <taxon>Bacillales</taxon>
        <taxon>Paenibacillaceae</taxon>
        <taxon>Paenibacillus</taxon>
    </lineage>
</organism>
<gene>
    <name evidence="1" type="ORF">ACI1P1_21410</name>
</gene>